<feature type="binding site" description="axial binding residue" evidence="14">
    <location>
        <position position="435"/>
    </location>
    <ligand>
        <name>heme</name>
        <dbReference type="ChEBI" id="CHEBI:30413"/>
    </ligand>
    <ligandPart>
        <name>Fe</name>
        <dbReference type="ChEBI" id="CHEBI:18248"/>
    </ligandPart>
</feature>
<evidence type="ECO:0000256" key="3">
    <source>
        <dbReference type="ARBA" id="ARBA00004174"/>
    </source>
</evidence>
<keyword evidence="8" id="KW-0256">Endoplasmic reticulum</keyword>
<dbReference type="GO" id="GO:0006805">
    <property type="term" value="P:xenobiotic metabolic process"/>
    <property type="evidence" value="ECO:0007669"/>
    <property type="project" value="TreeGrafter"/>
</dbReference>
<evidence type="ECO:0000256" key="12">
    <source>
        <dbReference type="ARBA" id="ARBA00023033"/>
    </source>
</evidence>
<evidence type="ECO:0000256" key="1">
    <source>
        <dbReference type="ARBA" id="ARBA00001971"/>
    </source>
</evidence>
<feature type="signal peptide" evidence="16">
    <location>
        <begin position="1"/>
        <end position="18"/>
    </location>
</feature>
<accession>A0AAN7VC02</accession>
<evidence type="ECO:0000256" key="15">
    <source>
        <dbReference type="RuleBase" id="RU000461"/>
    </source>
</evidence>
<keyword evidence="9" id="KW-0492">Microsome</keyword>
<dbReference type="PROSITE" id="PS00086">
    <property type="entry name" value="CYTOCHROME_P450"/>
    <property type="match status" value="1"/>
</dbReference>
<comment type="function">
    <text evidence="2">May be involved in the metabolism of insect hormones and in the breakdown of synthetic insecticides.</text>
</comment>
<evidence type="ECO:0000256" key="14">
    <source>
        <dbReference type="PIRSR" id="PIRSR602401-1"/>
    </source>
</evidence>
<evidence type="ECO:0000256" key="8">
    <source>
        <dbReference type="ARBA" id="ARBA00022824"/>
    </source>
</evidence>
<feature type="chain" id="PRO_5043023287" description="Cytochrome P450" evidence="16">
    <location>
        <begin position="19"/>
        <end position="490"/>
    </location>
</feature>
<evidence type="ECO:0000256" key="2">
    <source>
        <dbReference type="ARBA" id="ARBA00003690"/>
    </source>
</evidence>
<dbReference type="GO" id="GO:0008395">
    <property type="term" value="F:steroid hydroxylase activity"/>
    <property type="evidence" value="ECO:0007669"/>
    <property type="project" value="TreeGrafter"/>
</dbReference>
<evidence type="ECO:0000256" key="6">
    <source>
        <dbReference type="ARBA" id="ARBA00022617"/>
    </source>
</evidence>
<organism evidence="17 18">
    <name type="scientific">Pyrocoelia pectoralis</name>
    <dbReference type="NCBI Taxonomy" id="417401"/>
    <lineage>
        <taxon>Eukaryota</taxon>
        <taxon>Metazoa</taxon>
        <taxon>Ecdysozoa</taxon>
        <taxon>Arthropoda</taxon>
        <taxon>Hexapoda</taxon>
        <taxon>Insecta</taxon>
        <taxon>Pterygota</taxon>
        <taxon>Neoptera</taxon>
        <taxon>Endopterygota</taxon>
        <taxon>Coleoptera</taxon>
        <taxon>Polyphaga</taxon>
        <taxon>Elateriformia</taxon>
        <taxon>Elateroidea</taxon>
        <taxon>Lampyridae</taxon>
        <taxon>Lampyrinae</taxon>
        <taxon>Pyrocoelia</taxon>
    </lineage>
</organism>
<dbReference type="PRINTS" id="PR00463">
    <property type="entry name" value="EP450I"/>
</dbReference>
<evidence type="ECO:0000256" key="9">
    <source>
        <dbReference type="ARBA" id="ARBA00022848"/>
    </source>
</evidence>
<proteinExistence type="inferred from homology"/>
<keyword evidence="10 15" id="KW-0560">Oxidoreductase</keyword>
<dbReference type="InterPro" id="IPR036396">
    <property type="entry name" value="Cyt_P450_sf"/>
</dbReference>
<dbReference type="GO" id="GO:0016712">
    <property type="term" value="F:oxidoreductase activity, acting on paired donors, with incorporation or reduction of molecular oxygen, reduced flavin or flavoprotein as one donor, and incorporation of one atom of oxygen"/>
    <property type="evidence" value="ECO:0007669"/>
    <property type="project" value="TreeGrafter"/>
</dbReference>
<dbReference type="AlphaFoldDB" id="A0AAN7VC02"/>
<keyword evidence="16" id="KW-0732">Signal</keyword>
<evidence type="ECO:0000256" key="16">
    <source>
        <dbReference type="SAM" id="SignalP"/>
    </source>
</evidence>
<gene>
    <name evidence="17" type="ORF">RI129_011435</name>
</gene>
<dbReference type="Pfam" id="PF00067">
    <property type="entry name" value="p450"/>
    <property type="match status" value="1"/>
</dbReference>
<dbReference type="InterPro" id="IPR001128">
    <property type="entry name" value="Cyt_P450"/>
</dbReference>
<keyword evidence="12 15" id="KW-0503">Monooxygenase</keyword>
<evidence type="ECO:0000256" key="13">
    <source>
        <dbReference type="ARBA" id="ARBA00023136"/>
    </source>
</evidence>
<comment type="similarity">
    <text evidence="5 15">Belongs to the cytochrome P450 family.</text>
</comment>
<dbReference type="InterPro" id="IPR017972">
    <property type="entry name" value="Cyt_P450_CS"/>
</dbReference>
<evidence type="ECO:0000313" key="17">
    <source>
        <dbReference type="EMBL" id="KAK5640624.1"/>
    </source>
</evidence>
<dbReference type="Gene3D" id="1.10.630.10">
    <property type="entry name" value="Cytochrome P450"/>
    <property type="match status" value="1"/>
</dbReference>
<dbReference type="InterPro" id="IPR002401">
    <property type="entry name" value="Cyt_P450_E_grp-I"/>
</dbReference>
<evidence type="ECO:0000256" key="7">
    <source>
        <dbReference type="ARBA" id="ARBA00022723"/>
    </source>
</evidence>
<evidence type="ECO:0000256" key="10">
    <source>
        <dbReference type="ARBA" id="ARBA00023002"/>
    </source>
</evidence>
<protein>
    <recommendedName>
        <fullName evidence="19">Cytochrome P450</fullName>
    </recommendedName>
</protein>
<sequence length="490" mass="56341">MLLVVIGVICVALFLVYSSRKPHNYPPGPPWLPIVGSLPYLQSFSKRVGQPQHIVLQEMCKHWNTDVLGLKVGEQLLIAVCKYPLIKKMLDNEIYNARPNNFFGKLRTIGSGPGITCAEGKLWLEQKRFIVRHLHDIGLGKEIMEEKIRDEIEEIAYAIDEQNGEIEIGRHVQLAVINLIWFLVAGTRIKKDDVQFVRLLELLEQRSKAFDMAGGKLSHFPWLRFIAPQAVGYNLIKGLNVELKEFLMESIEDHQRSWVEGNESDLMYSFITQMKSEEGLSSNFTKDQLLMVCLDLFVAGAHSTSSTLDYAFLMMLLHDDIQMKVQAVLDSNFPKDHKFTYPDWRKIPYIQAVLLEVQRYCSVIPIASRRVYKDVVLEGYKIPKDTTVLLNLQSVLMDKSIWGDPEVFRPDRFLDDDRVTTHDEFVPFSTGRRRCLGEPFARTCLFIFFVEILRKYSIVPVKNKPLPTATPSPGIISLPQRYTAQFMRRS</sequence>
<comment type="caution">
    <text evidence="17">The sequence shown here is derived from an EMBL/GenBank/DDBJ whole genome shotgun (WGS) entry which is preliminary data.</text>
</comment>
<dbReference type="PANTHER" id="PTHR24300:SF376">
    <property type="entry name" value="CYTOCHROME P450 15A1"/>
    <property type="match status" value="1"/>
</dbReference>
<dbReference type="GO" id="GO:0020037">
    <property type="term" value="F:heme binding"/>
    <property type="evidence" value="ECO:0007669"/>
    <property type="project" value="InterPro"/>
</dbReference>
<keyword evidence="18" id="KW-1185">Reference proteome</keyword>
<keyword evidence="13" id="KW-0472">Membrane</keyword>
<evidence type="ECO:0000256" key="5">
    <source>
        <dbReference type="ARBA" id="ARBA00010617"/>
    </source>
</evidence>
<dbReference type="PANTHER" id="PTHR24300">
    <property type="entry name" value="CYTOCHROME P450 508A4-RELATED"/>
    <property type="match status" value="1"/>
</dbReference>
<dbReference type="InterPro" id="IPR050182">
    <property type="entry name" value="Cytochrome_P450_fam2"/>
</dbReference>
<keyword evidence="11 14" id="KW-0408">Iron</keyword>
<evidence type="ECO:0000313" key="18">
    <source>
        <dbReference type="Proteomes" id="UP001329430"/>
    </source>
</evidence>
<dbReference type="Proteomes" id="UP001329430">
    <property type="component" value="Chromosome 8"/>
</dbReference>
<dbReference type="EMBL" id="JAVRBK010000008">
    <property type="protein sequence ID" value="KAK5640624.1"/>
    <property type="molecule type" value="Genomic_DNA"/>
</dbReference>
<keyword evidence="6 14" id="KW-0349">Heme</keyword>
<name>A0AAN7VC02_9COLE</name>
<keyword evidence="7 14" id="KW-0479">Metal-binding</keyword>
<dbReference type="PRINTS" id="PR00385">
    <property type="entry name" value="P450"/>
</dbReference>
<comment type="subcellular location">
    <subcellularLocation>
        <location evidence="4">Endoplasmic reticulum membrane</location>
        <topology evidence="4">Peripheral membrane protein</topology>
    </subcellularLocation>
    <subcellularLocation>
        <location evidence="3">Microsome membrane</location>
        <topology evidence="3">Peripheral membrane protein</topology>
    </subcellularLocation>
</comment>
<dbReference type="GO" id="GO:0006082">
    <property type="term" value="P:organic acid metabolic process"/>
    <property type="evidence" value="ECO:0007669"/>
    <property type="project" value="TreeGrafter"/>
</dbReference>
<dbReference type="GO" id="GO:0005506">
    <property type="term" value="F:iron ion binding"/>
    <property type="evidence" value="ECO:0007669"/>
    <property type="project" value="InterPro"/>
</dbReference>
<evidence type="ECO:0000256" key="4">
    <source>
        <dbReference type="ARBA" id="ARBA00004406"/>
    </source>
</evidence>
<reference evidence="17 18" key="1">
    <citation type="journal article" date="2024" name="Insects">
        <title>An Improved Chromosome-Level Genome Assembly of the Firefly Pyrocoelia pectoralis.</title>
        <authorList>
            <person name="Fu X."/>
            <person name="Meyer-Rochow V.B."/>
            <person name="Ballantyne L."/>
            <person name="Zhu X."/>
        </authorList>
    </citation>
    <scope>NUCLEOTIDE SEQUENCE [LARGE SCALE GENOMIC DNA]</scope>
    <source>
        <strain evidence="17">XCY_ONT2</strain>
    </source>
</reference>
<dbReference type="FunFam" id="1.10.630.10:FF:000238">
    <property type="entry name" value="Cytochrome P450 2A6"/>
    <property type="match status" value="1"/>
</dbReference>
<evidence type="ECO:0000256" key="11">
    <source>
        <dbReference type="ARBA" id="ARBA00023004"/>
    </source>
</evidence>
<dbReference type="GO" id="GO:0005789">
    <property type="term" value="C:endoplasmic reticulum membrane"/>
    <property type="evidence" value="ECO:0007669"/>
    <property type="project" value="UniProtKB-SubCell"/>
</dbReference>
<evidence type="ECO:0008006" key="19">
    <source>
        <dbReference type="Google" id="ProtNLM"/>
    </source>
</evidence>
<dbReference type="SUPFAM" id="SSF48264">
    <property type="entry name" value="Cytochrome P450"/>
    <property type="match status" value="1"/>
</dbReference>
<comment type="cofactor">
    <cofactor evidence="1 14">
        <name>heme</name>
        <dbReference type="ChEBI" id="CHEBI:30413"/>
    </cofactor>
</comment>